<protein>
    <recommendedName>
        <fullName evidence="4">VRR-NUC domain-containing protein</fullName>
    </recommendedName>
</protein>
<proteinExistence type="predicted"/>
<evidence type="ECO:0000259" key="4">
    <source>
        <dbReference type="SMART" id="SM00990"/>
    </source>
</evidence>
<accession>D3LC80</accession>
<organism evidence="5 6">
    <name type="scientific">Oenococcus oeni AWRIB429</name>
    <dbReference type="NCBI Taxonomy" id="655225"/>
    <lineage>
        <taxon>Bacteria</taxon>
        <taxon>Bacillati</taxon>
        <taxon>Bacillota</taxon>
        <taxon>Bacilli</taxon>
        <taxon>Lactobacillales</taxon>
        <taxon>Lactobacillaceae</taxon>
        <taxon>Oenococcus</taxon>
    </lineage>
</organism>
<dbReference type="GO" id="GO:0004518">
    <property type="term" value="F:nuclease activity"/>
    <property type="evidence" value="ECO:0007669"/>
    <property type="project" value="UniProtKB-KW"/>
</dbReference>
<dbReference type="GeneID" id="75065299"/>
<dbReference type="RefSeq" id="WP_002819759.1">
    <property type="nucleotide sequence ID" value="NZ_ACSE01000033.1"/>
</dbReference>
<keyword evidence="2" id="KW-0540">Nuclease</keyword>
<comment type="cofactor">
    <cofactor evidence="1">
        <name>Mg(2+)</name>
        <dbReference type="ChEBI" id="CHEBI:18420"/>
    </cofactor>
</comment>
<evidence type="ECO:0000256" key="3">
    <source>
        <dbReference type="ARBA" id="ARBA00022801"/>
    </source>
</evidence>
<name>D3LC80_OENOE</name>
<dbReference type="Proteomes" id="UP000003075">
    <property type="component" value="Unassembled WGS sequence"/>
</dbReference>
<evidence type="ECO:0000313" key="5">
    <source>
        <dbReference type="EMBL" id="EFD87527.1"/>
    </source>
</evidence>
<dbReference type="OrthoDB" id="1697409at2"/>
<comment type="caution">
    <text evidence="5">The sequence shown here is derived from an EMBL/GenBank/DDBJ whole genome shotgun (WGS) entry which is preliminary data.</text>
</comment>
<dbReference type="AlphaFoldDB" id="D3LC80"/>
<keyword evidence="3" id="KW-0378">Hydrolase</keyword>
<evidence type="ECO:0000313" key="6">
    <source>
        <dbReference type="Proteomes" id="UP000003075"/>
    </source>
</evidence>
<dbReference type="InterPro" id="IPR014883">
    <property type="entry name" value="VRR_NUC"/>
</dbReference>
<dbReference type="Gene3D" id="3.40.1350.10">
    <property type="match status" value="1"/>
</dbReference>
<gene>
    <name evidence="5" type="ORF">AWRIB429_1960</name>
</gene>
<sequence>MSEHSIQDDVRVALSKYGYKVFRTAAGKIKMLAGGYFDPGMPNGWPDLTGFNPVDHTIFFIEMKSPIGKPRDDQITFHKFLKKYGVCHGIARSPEDAIKIVQGQLCGYGFEKYDREEK</sequence>
<dbReference type="EMBL" id="ACSE01000033">
    <property type="protein sequence ID" value="EFD87527.1"/>
    <property type="molecule type" value="Genomic_DNA"/>
</dbReference>
<reference evidence="5 6" key="1">
    <citation type="journal article" date="2010" name="Appl. Microbiol. Biotechnol.">
        <title>Genotypic diversity in Oenococcus oeni by high-density microarray comparative genome hybridization and whole genome sequencing.</title>
        <authorList>
            <person name="Borneman A.R."/>
            <person name="Bartowsky E.J."/>
            <person name="McCarthy J."/>
            <person name="Chambers P.J."/>
        </authorList>
    </citation>
    <scope>NUCLEOTIDE SEQUENCE [LARGE SCALE GENOMIC DNA]</scope>
    <source>
        <strain evidence="5 6">AWRIB429</strain>
    </source>
</reference>
<dbReference type="GO" id="GO:0003676">
    <property type="term" value="F:nucleic acid binding"/>
    <property type="evidence" value="ECO:0007669"/>
    <property type="project" value="InterPro"/>
</dbReference>
<dbReference type="InterPro" id="IPR011856">
    <property type="entry name" value="tRNA_endonuc-like_dom_sf"/>
</dbReference>
<evidence type="ECO:0000256" key="1">
    <source>
        <dbReference type="ARBA" id="ARBA00001946"/>
    </source>
</evidence>
<feature type="domain" description="VRR-NUC" evidence="4">
    <location>
        <begin position="1"/>
        <end position="95"/>
    </location>
</feature>
<dbReference type="GO" id="GO:0016788">
    <property type="term" value="F:hydrolase activity, acting on ester bonds"/>
    <property type="evidence" value="ECO:0007669"/>
    <property type="project" value="InterPro"/>
</dbReference>
<evidence type="ECO:0000256" key="2">
    <source>
        <dbReference type="ARBA" id="ARBA00022722"/>
    </source>
</evidence>
<dbReference type="SMART" id="SM00990">
    <property type="entry name" value="VRR_NUC"/>
    <property type="match status" value="1"/>
</dbReference>